<dbReference type="GO" id="GO:0046872">
    <property type="term" value="F:metal ion binding"/>
    <property type="evidence" value="ECO:0007669"/>
    <property type="project" value="UniProtKB-KW"/>
</dbReference>
<name>A0A2M8RHD4_9BRAD</name>
<proteinExistence type="inferred from homology"/>
<evidence type="ECO:0000313" key="6">
    <source>
        <dbReference type="EMBL" id="PJG57240.1"/>
    </source>
</evidence>
<dbReference type="SMART" id="SM00849">
    <property type="entry name" value="Lactamase_B"/>
    <property type="match status" value="1"/>
</dbReference>
<evidence type="ECO:0000256" key="4">
    <source>
        <dbReference type="ARBA" id="ARBA00022833"/>
    </source>
</evidence>
<dbReference type="EMBL" id="PGVG01000001">
    <property type="protein sequence ID" value="PJG57240.1"/>
    <property type="molecule type" value="Genomic_DNA"/>
</dbReference>
<dbReference type="OrthoDB" id="9803916at2"/>
<comment type="caution">
    <text evidence="6">The sequence shown here is derived from an EMBL/GenBank/DDBJ whole genome shotgun (WGS) entry which is preliminary data.</text>
</comment>
<keyword evidence="7" id="KW-1185">Reference proteome</keyword>
<dbReference type="Proteomes" id="UP000231194">
    <property type="component" value="Unassembled WGS sequence"/>
</dbReference>
<feature type="domain" description="Metallo-beta-lactamase" evidence="5">
    <location>
        <begin position="55"/>
        <end position="242"/>
    </location>
</feature>
<gene>
    <name evidence="6" type="ORF">CVM73_02230</name>
</gene>
<organism evidence="6 7">
    <name type="scientific">Bradyrhizobium forestalis</name>
    <dbReference type="NCBI Taxonomy" id="1419263"/>
    <lineage>
        <taxon>Bacteria</taxon>
        <taxon>Pseudomonadati</taxon>
        <taxon>Pseudomonadota</taxon>
        <taxon>Alphaproteobacteria</taxon>
        <taxon>Hyphomicrobiales</taxon>
        <taxon>Nitrobacteraceae</taxon>
        <taxon>Bradyrhizobium</taxon>
    </lineage>
</organism>
<dbReference type="PANTHER" id="PTHR42978:SF6">
    <property type="entry name" value="QUORUM-QUENCHING LACTONASE YTNP-RELATED"/>
    <property type="match status" value="1"/>
</dbReference>
<accession>A0A2M8RHD4</accession>
<protein>
    <submittedName>
        <fullName evidence="6">MBL fold metallo-hydrolase</fullName>
    </submittedName>
</protein>
<keyword evidence="2" id="KW-0479">Metal-binding</keyword>
<evidence type="ECO:0000259" key="5">
    <source>
        <dbReference type="SMART" id="SM00849"/>
    </source>
</evidence>
<reference evidence="6 7" key="1">
    <citation type="submission" date="2017-11" db="EMBL/GenBank/DDBJ databases">
        <title>Bradyrhizobium forestalis sp. nov., an efficient nitrogen-fixing bacterium isolated from nodules of forest legume species in the Amazon.</title>
        <authorList>
            <person name="Costa E.M."/>
            <person name="Guimaraes A."/>
            <person name="Carvalho T.S."/>
            <person name="Rodrigues T.L."/>
            <person name="Ribeiro P.R.A."/>
            <person name="Lebbe L."/>
            <person name="Willems A."/>
            <person name="Moreira F.M.S."/>
        </authorList>
    </citation>
    <scope>NUCLEOTIDE SEQUENCE [LARGE SCALE GENOMIC DNA]</scope>
    <source>
        <strain evidence="6 7">INPA54B</strain>
    </source>
</reference>
<dbReference type="CDD" id="cd07720">
    <property type="entry name" value="OPHC2-like_MBL-fold"/>
    <property type="match status" value="1"/>
</dbReference>
<evidence type="ECO:0000256" key="2">
    <source>
        <dbReference type="ARBA" id="ARBA00022723"/>
    </source>
</evidence>
<sequence length="265" mass="28492">MIVTSHSDNVLCGTSGGWRIWSLSDGYVEMPADLLRDPQNSPVLQAVRAGALRLSVNCFALAGPGAEGVLIDSGGGGWAPTVGRLEQTMAEAGIDPASITLLALTHAHQDHVHGLLTSDGRVLFPNLKAIINAERAVESFLAEMHLARFRPLLKPVRNGDQVAGRLRVIDLPGHAPGHIGYALDTNEDRFLFFGDVVHVPALQFDNPTFSWGYDDDQPTARATRLKVFHDAAATGTWIAGAHLGRPGIGRVVRRGEVYGYEPPRG</sequence>
<dbReference type="InterPro" id="IPR051013">
    <property type="entry name" value="MBL_superfamily_lactonases"/>
</dbReference>
<dbReference type="SUPFAM" id="SSF56281">
    <property type="entry name" value="Metallo-hydrolase/oxidoreductase"/>
    <property type="match status" value="1"/>
</dbReference>
<dbReference type="GO" id="GO:0016787">
    <property type="term" value="F:hydrolase activity"/>
    <property type="evidence" value="ECO:0007669"/>
    <property type="project" value="UniProtKB-KW"/>
</dbReference>
<dbReference type="AlphaFoldDB" id="A0A2M8RHD4"/>
<dbReference type="Gene3D" id="3.60.15.10">
    <property type="entry name" value="Ribonuclease Z/Hydroxyacylglutathione hydrolase-like"/>
    <property type="match status" value="1"/>
</dbReference>
<evidence type="ECO:0000256" key="3">
    <source>
        <dbReference type="ARBA" id="ARBA00022801"/>
    </source>
</evidence>
<evidence type="ECO:0000256" key="1">
    <source>
        <dbReference type="ARBA" id="ARBA00007749"/>
    </source>
</evidence>
<dbReference type="RefSeq" id="WP_100230364.1">
    <property type="nucleotide sequence ID" value="NZ_PGVG01000001.1"/>
</dbReference>
<dbReference type="InterPro" id="IPR036866">
    <property type="entry name" value="RibonucZ/Hydroxyglut_hydro"/>
</dbReference>
<keyword evidence="3 6" id="KW-0378">Hydrolase</keyword>
<comment type="similarity">
    <text evidence="1">Belongs to the metallo-beta-lactamase superfamily.</text>
</comment>
<keyword evidence="4" id="KW-0862">Zinc</keyword>
<dbReference type="Pfam" id="PF00753">
    <property type="entry name" value="Lactamase_B"/>
    <property type="match status" value="1"/>
</dbReference>
<dbReference type="InterPro" id="IPR001279">
    <property type="entry name" value="Metallo-B-lactamas"/>
</dbReference>
<dbReference type="PANTHER" id="PTHR42978">
    <property type="entry name" value="QUORUM-QUENCHING LACTONASE YTNP-RELATED-RELATED"/>
    <property type="match status" value="1"/>
</dbReference>
<evidence type="ECO:0000313" key="7">
    <source>
        <dbReference type="Proteomes" id="UP000231194"/>
    </source>
</evidence>